<accession>A0A6I4P3D7</accession>
<dbReference type="AlphaFoldDB" id="A0A6I4P3D7"/>
<dbReference type="Proteomes" id="UP000438182">
    <property type="component" value="Unassembled WGS sequence"/>
</dbReference>
<keyword evidence="2" id="KW-0812">Transmembrane</keyword>
<keyword evidence="4" id="KW-1185">Reference proteome</keyword>
<protein>
    <recommendedName>
        <fullName evidence="5">TPM domain-containing protein</fullName>
    </recommendedName>
</protein>
<feature type="region of interest" description="Disordered" evidence="1">
    <location>
        <begin position="430"/>
        <end position="463"/>
    </location>
</feature>
<evidence type="ECO:0000256" key="1">
    <source>
        <dbReference type="SAM" id="MobiDB-lite"/>
    </source>
</evidence>
<evidence type="ECO:0008006" key="5">
    <source>
        <dbReference type="Google" id="ProtNLM"/>
    </source>
</evidence>
<reference evidence="3 4" key="1">
    <citation type="submission" date="2019-12" db="EMBL/GenBank/DDBJ databases">
        <authorList>
            <person name="Kim Y.S."/>
        </authorList>
    </citation>
    <scope>NUCLEOTIDE SEQUENCE [LARGE SCALE GENOMIC DNA]</scope>
    <source>
        <strain evidence="3 4">MMS17-SY077</strain>
    </source>
</reference>
<dbReference type="RefSeq" id="WP_160425495.1">
    <property type="nucleotide sequence ID" value="NZ_WSTA01000056.1"/>
</dbReference>
<evidence type="ECO:0000256" key="2">
    <source>
        <dbReference type="SAM" id="Phobius"/>
    </source>
</evidence>
<feature type="transmembrane region" description="Helical" evidence="2">
    <location>
        <begin position="6"/>
        <end position="25"/>
    </location>
</feature>
<dbReference type="EMBL" id="WSTA01000056">
    <property type="protein sequence ID" value="MWB99335.1"/>
    <property type="molecule type" value="Genomic_DNA"/>
</dbReference>
<keyword evidence="2" id="KW-1133">Transmembrane helix</keyword>
<evidence type="ECO:0000313" key="4">
    <source>
        <dbReference type="Proteomes" id="UP000438182"/>
    </source>
</evidence>
<proteinExistence type="predicted"/>
<sequence>MELVIPILVSVGIVVAGVGVLIGVLRSRASKQTAVLASQAQAELAQLEQTAGSALVRTDEKIRLAADELGFAAAEFGETAIGEFTAAIGRARQRLAEAFQLNQLLADHIPDTDEQRRDWNQRIIALCESADASLGEQVSAFAARRAAARATPAAIERLVGSVALVRSSLAGPSETLQRLAERYTDAALAPVAGNPAQAARLLDFAGRSAEVARSRLAAGREDEAEAAVRAGDESVHRASALLANVESFEVEALRAESTLAAMIAESHAELAVARAIPAAERQGRLDDAIAALEASLAAVPVSADRTDPIGALTSVRQTNTALDDAVAERADRAERQTRLRTQLVTAIDDAELQITAARDVLARTSAGPDARTRLAAAEHELADLTTETDPERALGRARRAAALANEAALLAHQAAQSGYGGYGYPGGQQYGGQQYGGRQPYPGPGYPGGSGQGPYSRPRGRGGDGMGVLGGVLGGLAIGGMLDGLGDLGDFGDFFD</sequence>
<evidence type="ECO:0000313" key="3">
    <source>
        <dbReference type="EMBL" id="MWB99335.1"/>
    </source>
</evidence>
<comment type="caution">
    <text evidence="3">The sequence shown here is derived from an EMBL/GenBank/DDBJ whole genome shotgun (WGS) entry which is preliminary data.</text>
</comment>
<gene>
    <name evidence="3" type="ORF">GB864_12350</name>
</gene>
<name>A0A6I4P3D7_9MICO</name>
<organism evidence="3 4">
    <name type="scientific">Agromyces seonyuensis</name>
    <dbReference type="NCBI Taxonomy" id="2662446"/>
    <lineage>
        <taxon>Bacteria</taxon>
        <taxon>Bacillati</taxon>
        <taxon>Actinomycetota</taxon>
        <taxon>Actinomycetes</taxon>
        <taxon>Micrococcales</taxon>
        <taxon>Microbacteriaceae</taxon>
        <taxon>Agromyces</taxon>
    </lineage>
</organism>
<keyword evidence="2" id="KW-0472">Membrane</keyword>